<feature type="compositionally biased region" description="Polar residues" evidence="1">
    <location>
        <begin position="1"/>
        <end position="10"/>
    </location>
</feature>
<evidence type="ECO:0008006" key="5">
    <source>
        <dbReference type="Google" id="ProtNLM"/>
    </source>
</evidence>
<feature type="region of interest" description="Disordered" evidence="1">
    <location>
        <begin position="294"/>
        <end position="331"/>
    </location>
</feature>
<protein>
    <recommendedName>
        <fullName evidence="5">Serine/threonine protein kinase</fullName>
    </recommendedName>
</protein>
<dbReference type="Proteomes" id="UP001298593">
    <property type="component" value="Unassembled WGS sequence"/>
</dbReference>
<keyword evidence="4" id="KW-1185">Reference proteome</keyword>
<name>A0ABU5Y052_9MYCO</name>
<sequence length="364" mass="37424">MTESATSADPSMQDWLAEHLTDEGPSIVGAGPQTDAEAAADDDAGETLHQLHVDVAAGSDIPDSQLLSVTDLDEPTDTTAAPAAPSDVNAGAKRTLVWLGSGVALTAAAIVLAFLVFGGGPAPVPAPQHSPVAAPAVVAVPTPSELPAPPQDQAVPFDPSTISCLGGPTSPLALTDSTNDSAWVCSRGPQESRIDGQILHVKFLCDRSRPESACSYIFNSLSVTPGCVPKTPGGKDEWLEHRVPKILQFNFYNGDQLAADPFFLDTKSVHGQVPATLSGKILASRVDVMILHTERPTPGPATGARGAGPDGVLPPSSGLLDSAAGSGDLPPPVLFDTAPGQLANDPVDATFCMSQLQFFGHSPN</sequence>
<evidence type="ECO:0000313" key="4">
    <source>
        <dbReference type="Proteomes" id="UP001298593"/>
    </source>
</evidence>
<feature type="transmembrane region" description="Helical" evidence="2">
    <location>
        <begin position="96"/>
        <end position="117"/>
    </location>
</feature>
<proteinExistence type="predicted"/>
<keyword evidence="2" id="KW-1133">Transmembrane helix</keyword>
<accession>A0ABU5Y052</accession>
<evidence type="ECO:0000313" key="3">
    <source>
        <dbReference type="EMBL" id="MEB3033397.1"/>
    </source>
</evidence>
<organism evidence="3 4">
    <name type="scientific">[Mycobacterium] nativiensis</name>
    <dbReference type="NCBI Taxonomy" id="2855503"/>
    <lineage>
        <taxon>Bacteria</taxon>
        <taxon>Bacillati</taxon>
        <taxon>Actinomycetota</taxon>
        <taxon>Actinomycetes</taxon>
        <taxon>Mycobacteriales</taxon>
        <taxon>Mycobacteriaceae</taxon>
        <taxon>Mycolicibacter</taxon>
    </lineage>
</organism>
<keyword evidence="2" id="KW-0472">Membrane</keyword>
<dbReference type="EMBL" id="JAYJJU010000018">
    <property type="protein sequence ID" value="MEB3033397.1"/>
    <property type="molecule type" value="Genomic_DNA"/>
</dbReference>
<evidence type="ECO:0000256" key="2">
    <source>
        <dbReference type="SAM" id="Phobius"/>
    </source>
</evidence>
<dbReference type="RefSeq" id="WP_329780192.1">
    <property type="nucleotide sequence ID" value="NZ_JAYJJU010000018.1"/>
</dbReference>
<comment type="caution">
    <text evidence="3">The sequence shown here is derived from an EMBL/GenBank/DDBJ whole genome shotgun (WGS) entry which is preliminary data.</text>
</comment>
<gene>
    <name evidence="3" type="ORF">KV113_17735</name>
</gene>
<feature type="compositionally biased region" description="Low complexity" evidence="1">
    <location>
        <begin position="316"/>
        <end position="328"/>
    </location>
</feature>
<keyword evidence="2" id="KW-0812">Transmembrane</keyword>
<feature type="region of interest" description="Disordered" evidence="1">
    <location>
        <begin position="1"/>
        <end position="43"/>
    </location>
</feature>
<evidence type="ECO:0000256" key="1">
    <source>
        <dbReference type="SAM" id="MobiDB-lite"/>
    </source>
</evidence>
<reference evidence="3 4" key="1">
    <citation type="submission" date="2023-12" db="EMBL/GenBank/DDBJ databases">
        <title>Description of new species of Mycobacterium terrae complex isolated from sewage at the Sao Paulo Zoological Park Foundation in Brazil.</title>
        <authorList>
            <person name="Romagnoli C.L."/>
            <person name="Conceicao E.C."/>
            <person name="Machado E."/>
            <person name="Barreto L.B.P.F."/>
            <person name="Sharma A."/>
            <person name="Silva N.M."/>
            <person name="Marques L.E."/>
            <person name="Juliana M.A."/>
            <person name="Lourenco M.C.S."/>
            <person name="Digiampietri L.A."/>
            <person name="Suffys P.N."/>
            <person name="Viana-Niero C."/>
        </authorList>
    </citation>
    <scope>NUCLEOTIDE SEQUENCE [LARGE SCALE GENOMIC DNA]</scope>
    <source>
        <strain evidence="3 4">MYC340</strain>
    </source>
</reference>